<evidence type="ECO:0000256" key="2">
    <source>
        <dbReference type="ARBA" id="ARBA00023315"/>
    </source>
</evidence>
<keyword evidence="1 5" id="KW-0808">Transferase</keyword>
<gene>
    <name evidence="5" type="ORF">JCM19240_3725</name>
</gene>
<dbReference type="Proteomes" id="UP000029224">
    <property type="component" value="Unassembled WGS sequence"/>
</dbReference>
<dbReference type="InterPro" id="IPR016181">
    <property type="entry name" value="Acyl_CoA_acyltransferase"/>
</dbReference>
<evidence type="ECO:0000313" key="5">
    <source>
        <dbReference type="EMBL" id="GAL35355.1"/>
    </source>
</evidence>
<proteinExistence type="inferred from homology"/>
<dbReference type="InterPro" id="IPR000182">
    <property type="entry name" value="GNAT_dom"/>
</dbReference>
<dbReference type="GO" id="GO:0008999">
    <property type="term" value="F:protein-N-terminal-alanine acetyltransferase activity"/>
    <property type="evidence" value="ECO:0007669"/>
    <property type="project" value="TreeGrafter"/>
</dbReference>
<comment type="caution">
    <text evidence="5">The sequence shown here is derived from an EMBL/GenBank/DDBJ whole genome shotgun (WGS) entry which is preliminary data.</text>
</comment>
<dbReference type="Gene3D" id="3.40.630.30">
    <property type="match status" value="1"/>
</dbReference>
<protein>
    <submittedName>
        <fullName evidence="5">GNAT family acetyltransferase BA2701</fullName>
    </submittedName>
</protein>
<sequence length="177" mass="20003">MDVERLNTQHFDALFDFEQQNKAWFEQFVPARPSSYSNFVSFCHAQQALLDEHEQETSLFFVVVESDKIIARINATQLTGGESTHGECASRECELGYRVGEDYQQQGVASFAVARVLQLLHKDYGVQLVYAKAATDNLASVRVLEKSGFNRVSERTEPVRVNGRALHLAQFECLLTP</sequence>
<feature type="domain" description="N-acetyltransferase" evidence="4">
    <location>
        <begin position="1"/>
        <end position="173"/>
    </location>
</feature>
<reference evidence="5 6" key="2">
    <citation type="submission" date="2014-09" db="EMBL/GenBank/DDBJ databases">
        <authorList>
            <consortium name="NBRP consortium"/>
            <person name="Sawabe T."/>
            <person name="Meirelles P."/>
            <person name="Nakanishi M."/>
            <person name="Sayaka M."/>
            <person name="Hattori M."/>
            <person name="Ohkuma M."/>
        </authorList>
    </citation>
    <scope>NUCLEOTIDE SEQUENCE [LARGE SCALE GENOMIC DNA]</scope>
    <source>
        <strain evidence="5 6">JCM 19240</strain>
    </source>
</reference>
<dbReference type="Pfam" id="PF13302">
    <property type="entry name" value="Acetyltransf_3"/>
    <property type="match status" value="1"/>
</dbReference>
<dbReference type="EMBL" id="BBMT01000006">
    <property type="protein sequence ID" value="GAL35355.1"/>
    <property type="molecule type" value="Genomic_DNA"/>
</dbReference>
<name>A0A090T5V1_9VIBR</name>
<dbReference type="PROSITE" id="PS51186">
    <property type="entry name" value="GNAT"/>
    <property type="match status" value="1"/>
</dbReference>
<evidence type="ECO:0000256" key="3">
    <source>
        <dbReference type="ARBA" id="ARBA00038502"/>
    </source>
</evidence>
<dbReference type="AlphaFoldDB" id="A0A090T5V1"/>
<evidence type="ECO:0000256" key="1">
    <source>
        <dbReference type="ARBA" id="ARBA00022679"/>
    </source>
</evidence>
<reference evidence="5 6" key="1">
    <citation type="submission" date="2014-09" db="EMBL/GenBank/DDBJ databases">
        <title>Vibrio maritimus JCM 19240. (C210) whole genome shotgun sequence.</title>
        <authorList>
            <person name="Sawabe T."/>
            <person name="Meirelles P."/>
            <person name="Nakanishi M."/>
            <person name="Sayaka M."/>
            <person name="Hattori M."/>
            <person name="Ohkuma M."/>
        </authorList>
    </citation>
    <scope>NUCLEOTIDE SEQUENCE [LARGE SCALE GENOMIC DNA]</scope>
    <source>
        <strain evidence="5 6">JCM 19240</strain>
    </source>
</reference>
<accession>A0A090T5V1</accession>
<comment type="similarity">
    <text evidence="3">Belongs to the acetyltransferase family. RimJ subfamily.</text>
</comment>
<dbReference type="OrthoDB" id="9801656at2"/>
<keyword evidence="2" id="KW-0012">Acyltransferase</keyword>
<evidence type="ECO:0000259" key="4">
    <source>
        <dbReference type="PROSITE" id="PS51186"/>
    </source>
</evidence>
<dbReference type="SUPFAM" id="SSF55729">
    <property type="entry name" value="Acyl-CoA N-acyltransferases (Nat)"/>
    <property type="match status" value="1"/>
</dbReference>
<dbReference type="PANTHER" id="PTHR43792">
    <property type="entry name" value="GNAT FAMILY, PUTATIVE (AFU_ORTHOLOGUE AFUA_3G00765)-RELATED-RELATED"/>
    <property type="match status" value="1"/>
</dbReference>
<dbReference type="InterPro" id="IPR051531">
    <property type="entry name" value="N-acetyltransferase"/>
</dbReference>
<evidence type="ECO:0000313" key="6">
    <source>
        <dbReference type="Proteomes" id="UP000029224"/>
    </source>
</evidence>
<dbReference type="PANTHER" id="PTHR43792:SF8">
    <property type="entry name" value="[RIBOSOMAL PROTEIN US5]-ALANINE N-ACETYLTRANSFERASE"/>
    <property type="match status" value="1"/>
</dbReference>
<keyword evidence="6" id="KW-1185">Reference proteome</keyword>
<organism evidence="5 6">
    <name type="scientific">Vibrio maritimus</name>
    <dbReference type="NCBI Taxonomy" id="990268"/>
    <lineage>
        <taxon>Bacteria</taxon>
        <taxon>Pseudomonadati</taxon>
        <taxon>Pseudomonadota</taxon>
        <taxon>Gammaproteobacteria</taxon>
        <taxon>Vibrionales</taxon>
        <taxon>Vibrionaceae</taxon>
        <taxon>Vibrio</taxon>
    </lineage>
</organism>
<dbReference type="GO" id="GO:0005737">
    <property type="term" value="C:cytoplasm"/>
    <property type="evidence" value="ECO:0007669"/>
    <property type="project" value="TreeGrafter"/>
</dbReference>